<dbReference type="RefSeq" id="WP_207678825.1">
    <property type="nucleotide sequence ID" value="NZ_CP061800.1"/>
</dbReference>
<gene>
    <name evidence="1" type="ORF">dnm_068460</name>
</gene>
<proteinExistence type="predicted"/>
<accession>A0A975BSH7</accession>
<evidence type="ECO:0000313" key="1">
    <source>
        <dbReference type="EMBL" id="QTA90785.1"/>
    </source>
</evidence>
<reference evidence="1" key="1">
    <citation type="journal article" date="2021" name="Microb. Physiol.">
        <title>Proteogenomic Insights into the Physiology of Marine, Sulfate-Reducing, Filamentous Desulfonema limicola and Desulfonema magnum.</title>
        <authorList>
            <person name="Schnaars V."/>
            <person name="Wohlbrand L."/>
            <person name="Scheve S."/>
            <person name="Hinrichs C."/>
            <person name="Reinhardt R."/>
            <person name="Rabus R."/>
        </authorList>
    </citation>
    <scope>NUCLEOTIDE SEQUENCE</scope>
    <source>
        <strain evidence="1">4be13</strain>
    </source>
</reference>
<dbReference type="Proteomes" id="UP000663722">
    <property type="component" value="Chromosome"/>
</dbReference>
<sequence>MLSDIRYFNVRQDRDIIVDVYQRNSGKITLVGKIRADRLHLPENVIGIQLGTDINSNVFYSLYKKSEAEPFFSGGI</sequence>
<dbReference type="KEGG" id="dmm:dnm_068460"/>
<organism evidence="1 2">
    <name type="scientific">Desulfonema magnum</name>
    <dbReference type="NCBI Taxonomy" id="45655"/>
    <lineage>
        <taxon>Bacteria</taxon>
        <taxon>Pseudomonadati</taxon>
        <taxon>Thermodesulfobacteriota</taxon>
        <taxon>Desulfobacteria</taxon>
        <taxon>Desulfobacterales</taxon>
        <taxon>Desulfococcaceae</taxon>
        <taxon>Desulfonema</taxon>
    </lineage>
</organism>
<name>A0A975BSH7_9BACT</name>
<dbReference type="EMBL" id="CP061800">
    <property type="protein sequence ID" value="QTA90785.1"/>
    <property type="molecule type" value="Genomic_DNA"/>
</dbReference>
<dbReference type="AlphaFoldDB" id="A0A975BSH7"/>
<protein>
    <submittedName>
        <fullName evidence="1">Uncharacterized protein</fullName>
    </submittedName>
</protein>
<evidence type="ECO:0000313" key="2">
    <source>
        <dbReference type="Proteomes" id="UP000663722"/>
    </source>
</evidence>
<keyword evidence="2" id="KW-1185">Reference proteome</keyword>